<keyword evidence="3" id="KW-1185">Reference proteome</keyword>
<evidence type="ECO:0000313" key="3">
    <source>
        <dbReference type="Proteomes" id="UP001234989"/>
    </source>
</evidence>
<reference evidence="2" key="1">
    <citation type="submission" date="2023-08" db="EMBL/GenBank/DDBJ databases">
        <title>A de novo genome assembly of Solanum verrucosum Schlechtendal, a Mexican diploid species geographically isolated from the other diploid A-genome species in potato relatives.</title>
        <authorList>
            <person name="Hosaka K."/>
        </authorList>
    </citation>
    <scope>NUCLEOTIDE SEQUENCE</scope>
    <source>
        <tissue evidence="2">Young leaves</tissue>
    </source>
</reference>
<evidence type="ECO:0000256" key="1">
    <source>
        <dbReference type="SAM" id="MobiDB-lite"/>
    </source>
</evidence>
<dbReference type="AlphaFoldDB" id="A0AAF0V6I2"/>
<feature type="compositionally biased region" description="Basic and acidic residues" evidence="1">
    <location>
        <begin position="159"/>
        <end position="171"/>
    </location>
</feature>
<protein>
    <submittedName>
        <fullName evidence="2">Uncharacterized protein</fullName>
    </submittedName>
</protein>
<gene>
    <name evidence="2" type="ORF">MTR67_052212</name>
</gene>
<sequence length="211" mass="22871">MIQCFVRGLRTQLRVETHSLVTTGHSFLDIVDHARSIEKFHREAQGGSDKRSWHEGSYSRPYYRSKDYQAKPQQQFQQVQRARDAALATLGQTGSSHSAGQSTRASDMCTTGCSGLYFAGRSVSSSSSSSPTWGWDLGDDRRGAHESSQGGFLGGRSGGRGDARGGGRQDHFYGAPARVETEASDDVIAGMVSLCQQSASALFDRVTLIPM</sequence>
<evidence type="ECO:0000313" key="2">
    <source>
        <dbReference type="EMBL" id="WMV58827.1"/>
    </source>
</evidence>
<name>A0AAF0V6I2_SOLVR</name>
<accession>A0AAF0V6I2</accession>
<dbReference type="EMBL" id="CP133623">
    <property type="protein sequence ID" value="WMV58827.1"/>
    <property type="molecule type" value="Genomic_DNA"/>
</dbReference>
<dbReference type="Proteomes" id="UP001234989">
    <property type="component" value="Chromosome 12"/>
</dbReference>
<feature type="region of interest" description="Disordered" evidence="1">
    <location>
        <begin position="124"/>
        <end position="172"/>
    </location>
</feature>
<proteinExistence type="predicted"/>
<organism evidence="2 3">
    <name type="scientific">Solanum verrucosum</name>
    <dbReference type="NCBI Taxonomy" id="315347"/>
    <lineage>
        <taxon>Eukaryota</taxon>
        <taxon>Viridiplantae</taxon>
        <taxon>Streptophyta</taxon>
        <taxon>Embryophyta</taxon>
        <taxon>Tracheophyta</taxon>
        <taxon>Spermatophyta</taxon>
        <taxon>Magnoliopsida</taxon>
        <taxon>eudicotyledons</taxon>
        <taxon>Gunneridae</taxon>
        <taxon>Pentapetalae</taxon>
        <taxon>asterids</taxon>
        <taxon>lamiids</taxon>
        <taxon>Solanales</taxon>
        <taxon>Solanaceae</taxon>
        <taxon>Solanoideae</taxon>
        <taxon>Solaneae</taxon>
        <taxon>Solanum</taxon>
    </lineage>
</organism>